<dbReference type="InterPro" id="IPR002903">
    <property type="entry name" value="RsmH"/>
</dbReference>
<dbReference type="EMBL" id="SCKW01000011">
    <property type="protein sequence ID" value="RWZ79460.1"/>
    <property type="molecule type" value="Genomic_DNA"/>
</dbReference>
<feature type="binding site" evidence="6">
    <location>
        <position position="82"/>
    </location>
    <ligand>
        <name>S-adenosyl-L-methionine</name>
        <dbReference type="ChEBI" id="CHEBI:59789"/>
    </ligand>
</feature>
<comment type="function">
    <text evidence="6">Specifically methylates the N4 position of cytidine in position 1402 (C1402) of 16S rRNA.</text>
</comment>
<dbReference type="GO" id="GO:0005737">
    <property type="term" value="C:cytoplasm"/>
    <property type="evidence" value="ECO:0007669"/>
    <property type="project" value="UniProtKB-SubCell"/>
</dbReference>
<keyword evidence="5 6" id="KW-0949">S-adenosyl-L-methionine</keyword>
<dbReference type="Gene3D" id="3.40.50.150">
    <property type="entry name" value="Vaccinia Virus protein VP39"/>
    <property type="match status" value="1"/>
</dbReference>
<dbReference type="CDD" id="cd02440">
    <property type="entry name" value="AdoMet_MTases"/>
    <property type="match status" value="1"/>
</dbReference>
<dbReference type="GO" id="GO:0071424">
    <property type="term" value="F:rRNA (cytosine-N4-)-methyltransferase activity"/>
    <property type="evidence" value="ECO:0007669"/>
    <property type="project" value="UniProtKB-UniRule"/>
</dbReference>
<feature type="binding site" evidence="6">
    <location>
        <begin position="38"/>
        <end position="40"/>
    </location>
    <ligand>
        <name>S-adenosyl-L-methionine</name>
        <dbReference type="ChEBI" id="CHEBI:59789"/>
    </ligand>
</feature>
<feature type="region of interest" description="Disordered" evidence="7">
    <location>
        <begin position="301"/>
        <end position="334"/>
    </location>
</feature>
<feature type="compositionally biased region" description="Polar residues" evidence="7">
    <location>
        <begin position="308"/>
        <end position="318"/>
    </location>
</feature>
<keyword evidence="2 6" id="KW-0698">rRNA processing</keyword>
<dbReference type="InterPro" id="IPR023397">
    <property type="entry name" value="SAM-dep_MeTrfase_MraW_recog"/>
</dbReference>
<dbReference type="SUPFAM" id="SSF81799">
    <property type="entry name" value="Putative methyltransferase TM0872, insert domain"/>
    <property type="match status" value="1"/>
</dbReference>
<dbReference type="InterPro" id="IPR029063">
    <property type="entry name" value="SAM-dependent_MTases_sf"/>
</dbReference>
<reference evidence="8" key="1">
    <citation type="submission" date="2019-01" db="EMBL/GenBank/DDBJ databases">
        <title>Genomic signatures and co-occurrence patterns of the ultra-small Saccharimodia (Patescibacteria phylum) suggest a symbiotic lifestyle.</title>
        <authorList>
            <person name="Lemos L."/>
            <person name="Medeiros J."/>
            <person name="Andreote F."/>
            <person name="Fernandes G."/>
            <person name="Varani A."/>
            <person name="Oliveira G."/>
            <person name="Pylro V."/>
        </authorList>
    </citation>
    <scope>NUCLEOTIDE SEQUENCE [LARGE SCALE GENOMIC DNA]</scope>
    <source>
        <strain evidence="8">AMD01</strain>
    </source>
</reference>
<name>A0A4Q0AJC2_9BACT</name>
<accession>A0A4Q0AJC2</accession>
<evidence type="ECO:0000256" key="5">
    <source>
        <dbReference type="ARBA" id="ARBA00022691"/>
    </source>
</evidence>
<dbReference type="HAMAP" id="MF_01007">
    <property type="entry name" value="16SrRNA_methyltr_H"/>
    <property type="match status" value="1"/>
</dbReference>
<dbReference type="EC" id="2.1.1.199" evidence="6"/>
<comment type="caution">
    <text evidence="8">The sequence shown here is derived from an EMBL/GenBank/DDBJ whole genome shotgun (WGS) entry which is preliminary data.</text>
</comment>
<comment type="catalytic activity">
    <reaction evidence="6">
        <text>cytidine(1402) in 16S rRNA + S-adenosyl-L-methionine = N(4)-methylcytidine(1402) in 16S rRNA + S-adenosyl-L-homocysteine + H(+)</text>
        <dbReference type="Rhea" id="RHEA:42928"/>
        <dbReference type="Rhea" id="RHEA-COMP:10286"/>
        <dbReference type="Rhea" id="RHEA-COMP:10287"/>
        <dbReference type="ChEBI" id="CHEBI:15378"/>
        <dbReference type="ChEBI" id="CHEBI:57856"/>
        <dbReference type="ChEBI" id="CHEBI:59789"/>
        <dbReference type="ChEBI" id="CHEBI:74506"/>
        <dbReference type="ChEBI" id="CHEBI:82748"/>
        <dbReference type="EC" id="2.1.1.199"/>
    </reaction>
</comment>
<evidence type="ECO:0000256" key="6">
    <source>
        <dbReference type="HAMAP-Rule" id="MF_01007"/>
    </source>
</evidence>
<gene>
    <name evidence="6 8" type="primary">rsmH</name>
    <name evidence="8" type="ORF">EOT04_01575</name>
</gene>
<evidence type="ECO:0000256" key="1">
    <source>
        <dbReference type="ARBA" id="ARBA00010396"/>
    </source>
</evidence>
<proteinExistence type="inferred from homology"/>
<dbReference type="GO" id="GO:0070475">
    <property type="term" value="P:rRNA base methylation"/>
    <property type="evidence" value="ECO:0007669"/>
    <property type="project" value="UniProtKB-UniRule"/>
</dbReference>
<comment type="subcellular location">
    <subcellularLocation>
        <location evidence="6">Cytoplasm</location>
    </subcellularLocation>
</comment>
<dbReference type="PANTHER" id="PTHR11265:SF0">
    <property type="entry name" value="12S RRNA N4-METHYLCYTIDINE METHYLTRANSFERASE"/>
    <property type="match status" value="1"/>
</dbReference>
<keyword evidence="6" id="KW-0963">Cytoplasm</keyword>
<dbReference type="Gene3D" id="1.10.150.170">
    <property type="entry name" value="Putative methyltransferase TM0872, insert domain"/>
    <property type="match status" value="1"/>
</dbReference>
<evidence type="ECO:0000256" key="2">
    <source>
        <dbReference type="ARBA" id="ARBA00022552"/>
    </source>
</evidence>
<dbReference type="NCBIfam" id="TIGR00006">
    <property type="entry name" value="16S rRNA (cytosine(1402)-N(4))-methyltransferase RsmH"/>
    <property type="match status" value="1"/>
</dbReference>
<dbReference type="Pfam" id="PF01795">
    <property type="entry name" value="Methyltransf_5"/>
    <property type="match status" value="1"/>
</dbReference>
<dbReference type="PANTHER" id="PTHR11265">
    <property type="entry name" value="S-ADENOSYL-METHYLTRANSFERASE MRAW"/>
    <property type="match status" value="1"/>
</dbReference>
<keyword evidence="4 6" id="KW-0808">Transferase</keyword>
<dbReference type="PIRSF" id="PIRSF004486">
    <property type="entry name" value="MraW"/>
    <property type="match status" value="1"/>
</dbReference>
<evidence type="ECO:0000256" key="7">
    <source>
        <dbReference type="SAM" id="MobiDB-lite"/>
    </source>
</evidence>
<sequence length="334" mass="36833">MRKTPPQQLHHAVMLEATLKLLAPKAGESYLDLTAGYGGHASAFINATGDPSRAVLVDRDDRAVQYLRQKLGRKPRILHTDFLSAAKQLTAEGKQFDIVLADLGVSSPQLDEPERGFSFQREGPLDMRMDRRQALRAEDIVNRYPATRLAELIRRYGGEKPSAAGKIARAIAGQRPFSTTRQLALEIERVLGGPRSKINPATRTFQALRIATNQELVLLERLLPYLTDLLKPGGRVGLISFHSLEDRLVKRFLSEAAAAGYETSLRLLCKKPITPGPDELVYNPRARSAKLRAAVKIKTKGLEDADQGRQQVARSQSHGPRGLKRQAQAKNGAG</sequence>
<evidence type="ECO:0000313" key="8">
    <source>
        <dbReference type="EMBL" id="RWZ79460.1"/>
    </source>
</evidence>
<evidence type="ECO:0000256" key="4">
    <source>
        <dbReference type="ARBA" id="ARBA00022679"/>
    </source>
</evidence>
<feature type="binding site" evidence="6">
    <location>
        <position position="58"/>
    </location>
    <ligand>
        <name>S-adenosyl-L-methionine</name>
        <dbReference type="ChEBI" id="CHEBI:59789"/>
    </ligand>
</feature>
<comment type="similarity">
    <text evidence="1 6">Belongs to the methyltransferase superfamily. RsmH family.</text>
</comment>
<protein>
    <recommendedName>
        <fullName evidence="6">Ribosomal RNA small subunit methyltransferase H</fullName>
        <ecNumber evidence="6">2.1.1.199</ecNumber>
    </recommendedName>
    <alternativeName>
        <fullName evidence="6">16S rRNA m(4)C1402 methyltransferase</fullName>
    </alternativeName>
    <alternativeName>
        <fullName evidence="6">rRNA (cytosine-N(4)-)-methyltransferase RsmH</fullName>
    </alternativeName>
</protein>
<dbReference type="SUPFAM" id="SSF53335">
    <property type="entry name" value="S-adenosyl-L-methionine-dependent methyltransferases"/>
    <property type="match status" value="1"/>
</dbReference>
<keyword evidence="3 6" id="KW-0489">Methyltransferase</keyword>
<dbReference type="Proteomes" id="UP000289269">
    <property type="component" value="Unassembled WGS sequence"/>
</dbReference>
<feature type="binding site" evidence="6">
    <location>
        <position position="109"/>
    </location>
    <ligand>
        <name>S-adenosyl-L-methionine</name>
        <dbReference type="ChEBI" id="CHEBI:59789"/>
    </ligand>
</feature>
<evidence type="ECO:0000313" key="9">
    <source>
        <dbReference type="Proteomes" id="UP000289269"/>
    </source>
</evidence>
<keyword evidence="9" id="KW-1185">Reference proteome</keyword>
<evidence type="ECO:0000256" key="3">
    <source>
        <dbReference type="ARBA" id="ARBA00022603"/>
    </source>
</evidence>
<dbReference type="AlphaFoldDB" id="A0A4Q0AJC2"/>
<organism evidence="8 9">
    <name type="scientific">Candidatus Chaera renei</name>
    <dbReference type="NCBI Taxonomy" id="2506947"/>
    <lineage>
        <taxon>Bacteria</taxon>
        <taxon>Candidatus Saccharimonadota</taxon>
        <taxon>Candidatus Saccharimonadia</taxon>
        <taxon>Candidatus Saccharimonadales</taxon>
        <taxon>Candidatus Saccharimonadaceae</taxon>
        <taxon>Candidatus Chaera</taxon>
    </lineage>
</organism>
<feature type="binding site" evidence="6">
    <location>
        <position position="102"/>
    </location>
    <ligand>
        <name>S-adenosyl-L-methionine</name>
        <dbReference type="ChEBI" id="CHEBI:59789"/>
    </ligand>
</feature>